<sequence>MKDRPKVGMMVSLDHSIYFHNPKQVRADEWMFTEMESPWAGDGRGVVMQKIFSKDGTLLATAIQELHASQIDALLGNKHMRVQPTASLPATIATKEWAG</sequence>
<name>A0ACC1PKV8_9PEZI</name>
<proteinExistence type="predicted"/>
<accession>A0ACC1PKV8</accession>
<evidence type="ECO:0000313" key="2">
    <source>
        <dbReference type="Proteomes" id="UP001143856"/>
    </source>
</evidence>
<dbReference type="EMBL" id="JAPDGR010000142">
    <property type="protein sequence ID" value="KAJ2995231.1"/>
    <property type="molecule type" value="Genomic_DNA"/>
</dbReference>
<protein>
    <submittedName>
        <fullName evidence="1">Uncharacterized protein</fullName>
    </submittedName>
</protein>
<keyword evidence="2" id="KW-1185">Reference proteome</keyword>
<gene>
    <name evidence="1" type="ORF">NUW58_g1340</name>
</gene>
<comment type="caution">
    <text evidence="1">The sequence shown here is derived from an EMBL/GenBank/DDBJ whole genome shotgun (WGS) entry which is preliminary data.</text>
</comment>
<dbReference type="Proteomes" id="UP001143856">
    <property type="component" value="Unassembled WGS sequence"/>
</dbReference>
<organism evidence="1 2">
    <name type="scientific">Xylaria curta</name>
    <dbReference type="NCBI Taxonomy" id="42375"/>
    <lineage>
        <taxon>Eukaryota</taxon>
        <taxon>Fungi</taxon>
        <taxon>Dikarya</taxon>
        <taxon>Ascomycota</taxon>
        <taxon>Pezizomycotina</taxon>
        <taxon>Sordariomycetes</taxon>
        <taxon>Xylariomycetidae</taxon>
        <taxon>Xylariales</taxon>
        <taxon>Xylariaceae</taxon>
        <taxon>Xylaria</taxon>
    </lineage>
</organism>
<reference evidence="1" key="1">
    <citation type="submission" date="2022-10" db="EMBL/GenBank/DDBJ databases">
        <title>Genome Sequence of Xylaria curta.</title>
        <authorList>
            <person name="Buettner E."/>
        </authorList>
    </citation>
    <scope>NUCLEOTIDE SEQUENCE</scope>
    <source>
        <strain evidence="1">Babe10</strain>
    </source>
</reference>
<evidence type="ECO:0000313" key="1">
    <source>
        <dbReference type="EMBL" id="KAJ2995231.1"/>
    </source>
</evidence>